<comment type="caution">
    <text evidence="1">The sequence shown here is derived from an EMBL/GenBank/DDBJ whole genome shotgun (WGS) entry which is preliminary data.</text>
</comment>
<keyword evidence="2" id="KW-1185">Reference proteome</keyword>
<protein>
    <submittedName>
        <fullName evidence="1">SIMPL domain-containing protein</fullName>
    </submittedName>
</protein>
<dbReference type="Gene3D" id="3.30.110.170">
    <property type="entry name" value="Protein of unknown function (DUF541), domain 1"/>
    <property type="match status" value="1"/>
</dbReference>
<proteinExistence type="predicted"/>
<dbReference type="InterPro" id="IPR052022">
    <property type="entry name" value="26kDa_periplasmic_antigen"/>
</dbReference>
<dbReference type="Gene3D" id="3.30.70.2970">
    <property type="entry name" value="Protein of unknown function (DUF541), domain 2"/>
    <property type="match status" value="1"/>
</dbReference>
<sequence length="223" mass="24119">MYGYPINKTASPSNSIHSSTIEVLGEGSVTATPDRAVVDLGVVTEGPNLQAIQADNAKAISNIIQSMMSLNIPREKIQTQDYRIEVVNDYVDGKQIFRGYKVTHLLQITMDHVGQTGKLVDTAVANGANQVTSIQFTIAHPEFYENQALSVAIQRARQKAYTIANTLGVTLGAIPSQVQESPRPAGPMPYMATAKFAASSVETPIEPGQLTIKAAVRVWYLFA</sequence>
<dbReference type="Proteomes" id="UP001355653">
    <property type="component" value="Unassembled WGS sequence"/>
</dbReference>
<dbReference type="InterPro" id="IPR007497">
    <property type="entry name" value="SIMPL/DUF541"/>
</dbReference>
<name>A0ABU6DFC7_9BACL</name>
<evidence type="ECO:0000313" key="1">
    <source>
        <dbReference type="EMBL" id="MEB4796454.1"/>
    </source>
</evidence>
<gene>
    <name evidence="1" type="ORF">P5G65_21340</name>
</gene>
<accession>A0ABU6DFC7</accession>
<dbReference type="RefSeq" id="WP_127450784.1">
    <property type="nucleotide sequence ID" value="NZ_JAROBY010000035.1"/>
</dbReference>
<reference evidence="1 2" key="1">
    <citation type="submission" date="2023-03" db="EMBL/GenBank/DDBJ databases">
        <title>Bacillus Genome Sequencing.</title>
        <authorList>
            <person name="Dunlap C."/>
        </authorList>
    </citation>
    <scope>NUCLEOTIDE SEQUENCE [LARGE SCALE GENOMIC DNA]</scope>
    <source>
        <strain evidence="1 2">NRS-1351</strain>
    </source>
</reference>
<organism evidence="1 2">
    <name type="scientific">Paenibacillus chondroitinus</name>
    <dbReference type="NCBI Taxonomy" id="59842"/>
    <lineage>
        <taxon>Bacteria</taxon>
        <taxon>Bacillati</taxon>
        <taxon>Bacillota</taxon>
        <taxon>Bacilli</taxon>
        <taxon>Bacillales</taxon>
        <taxon>Paenibacillaceae</taxon>
        <taxon>Paenibacillus</taxon>
    </lineage>
</organism>
<dbReference type="PANTHER" id="PTHR34387">
    <property type="entry name" value="SLR1258 PROTEIN"/>
    <property type="match status" value="1"/>
</dbReference>
<dbReference type="Pfam" id="PF04402">
    <property type="entry name" value="SIMPL"/>
    <property type="match status" value="1"/>
</dbReference>
<dbReference type="EMBL" id="JAROBY010000035">
    <property type="protein sequence ID" value="MEB4796454.1"/>
    <property type="molecule type" value="Genomic_DNA"/>
</dbReference>
<evidence type="ECO:0000313" key="2">
    <source>
        <dbReference type="Proteomes" id="UP001355653"/>
    </source>
</evidence>
<dbReference type="PANTHER" id="PTHR34387:SF1">
    <property type="entry name" value="PERIPLASMIC IMMUNOGENIC PROTEIN"/>
    <property type="match status" value="1"/>
</dbReference>